<dbReference type="CDD" id="cd00090">
    <property type="entry name" value="HTH_ARSR"/>
    <property type="match status" value="1"/>
</dbReference>
<dbReference type="Pfam" id="PF03428">
    <property type="entry name" value="RP-C"/>
    <property type="match status" value="1"/>
</dbReference>
<dbReference type="RefSeq" id="WP_354195557.1">
    <property type="nucleotide sequence ID" value="NZ_JBEPML010000008.1"/>
</dbReference>
<feature type="domain" description="Plasmid replication protein C N-terminal" evidence="1">
    <location>
        <begin position="13"/>
        <end position="186"/>
    </location>
</feature>
<dbReference type="InterPro" id="IPR047611">
    <property type="entry name" value="RepABC_RepC"/>
</dbReference>
<feature type="domain" description="Plasmid replication protein C C-terminal" evidence="2">
    <location>
        <begin position="292"/>
        <end position="391"/>
    </location>
</feature>
<proteinExistence type="predicted"/>
<dbReference type="EMBL" id="JBEPML010000008">
    <property type="protein sequence ID" value="MET3792493.1"/>
    <property type="molecule type" value="Genomic_DNA"/>
</dbReference>
<dbReference type="Pfam" id="PF11800">
    <property type="entry name" value="RP-C_C"/>
    <property type="match status" value="1"/>
</dbReference>
<name>A0ABV2N0A3_9HYPH</name>
<dbReference type="InterPro" id="IPR011991">
    <property type="entry name" value="ArsR-like_HTH"/>
</dbReference>
<keyword evidence="4" id="KW-1185">Reference proteome</keyword>
<dbReference type="InterPro" id="IPR021760">
    <property type="entry name" value="RepC_C"/>
</dbReference>
<dbReference type="Proteomes" id="UP001549076">
    <property type="component" value="Unassembled WGS sequence"/>
</dbReference>
<evidence type="ECO:0000259" key="1">
    <source>
        <dbReference type="Pfam" id="PF03428"/>
    </source>
</evidence>
<reference evidence="3 4" key="1">
    <citation type="submission" date="2024-06" db="EMBL/GenBank/DDBJ databases">
        <title>Genomic Encyclopedia of Type Strains, Phase IV (KMG-IV): sequencing the most valuable type-strain genomes for metagenomic binning, comparative biology and taxonomic classification.</title>
        <authorList>
            <person name="Goeker M."/>
        </authorList>
    </citation>
    <scope>NUCLEOTIDE SEQUENCE [LARGE SCALE GENOMIC DNA]</scope>
    <source>
        <strain evidence="3 4">DSM 27865</strain>
    </source>
</reference>
<comment type="caution">
    <text evidence="3">The sequence shown here is derived from an EMBL/GenBank/DDBJ whole genome shotgun (WGS) entry which is preliminary data.</text>
</comment>
<accession>A0ABV2N0A3</accession>
<dbReference type="NCBIfam" id="NF040974">
    <property type="entry name" value="RepABC_RepC"/>
    <property type="match status" value="1"/>
</dbReference>
<dbReference type="InterPro" id="IPR005090">
    <property type="entry name" value="RepC_N"/>
</dbReference>
<sequence length="401" mass="44628">MQTHIAATPFGRRPMSLVLLATQRETTGLPEGKTVDKWQVYRDLCEGKSVVGVRDRALAILAALLSFYPSDQLSAENGLVVFPSNRQLAFRAHGMSEVTLRRHLAALVEGGIIIRRDSPNGKRYARKGRHGHLEEAFGFSLAPLLARADEFARAAETVRAESRALKRMREQATLHRRDIDKLIQAALEENIPGDWNGLWTRFRIVVETIPRRASAAELEQIVAALMTIREDIDKLLETHMNVQSMNGNDSRIDRHHSSTHTNFYFESDPAQENHWPTVEPKPVPPNQPTAYPLAFVLRACPDIIDYAVHGIDDWREFTVTAAQIRGYLGISPSAYAEALETLGQENTAIVIACILQRVQHINSAGGYLRALTEKARDGTFSVGPMLMAALKTNPTPLKMAG</sequence>
<protein>
    <submittedName>
        <fullName evidence="3">Replication initiation protein RepC</fullName>
    </submittedName>
</protein>
<evidence type="ECO:0000259" key="2">
    <source>
        <dbReference type="Pfam" id="PF11800"/>
    </source>
</evidence>
<organism evidence="3 4">
    <name type="scientific">Aquamicrobium terrae</name>
    <dbReference type="NCBI Taxonomy" id="1324945"/>
    <lineage>
        <taxon>Bacteria</taxon>
        <taxon>Pseudomonadati</taxon>
        <taxon>Pseudomonadota</taxon>
        <taxon>Alphaproteobacteria</taxon>
        <taxon>Hyphomicrobiales</taxon>
        <taxon>Phyllobacteriaceae</taxon>
        <taxon>Aquamicrobium</taxon>
    </lineage>
</organism>
<gene>
    <name evidence="3" type="ORF">ABID37_002710</name>
</gene>
<evidence type="ECO:0000313" key="3">
    <source>
        <dbReference type="EMBL" id="MET3792493.1"/>
    </source>
</evidence>
<evidence type="ECO:0000313" key="4">
    <source>
        <dbReference type="Proteomes" id="UP001549076"/>
    </source>
</evidence>
<dbReference type="NCBIfam" id="NF010396">
    <property type="entry name" value="PRK13824.1"/>
    <property type="match status" value="1"/>
</dbReference>